<dbReference type="GO" id="GO:0005737">
    <property type="term" value="C:cytoplasm"/>
    <property type="evidence" value="ECO:0007669"/>
    <property type="project" value="UniProtKB-SubCell"/>
</dbReference>
<evidence type="ECO:0000256" key="5">
    <source>
        <dbReference type="ARBA" id="ARBA00022741"/>
    </source>
</evidence>
<evidence type="ECO:0000256" key="3">
    <source>
        <dbReference type="ARBA" id="ARBA00022490"/>
    </source>
</evidence>
<dbReference type="GO" id="GO:0009252">
    <property type="term" value="P:peptidoglycan biosynthetic process"/>
    <property type="evidence" value="ECO:0007669"/>
    <property type="project" value="UniProtKB-UniRule"/>
</dbReference>
<dbReference type="PANTHER" id="PTHR43692">
    <property type="entry name" value="UDP-N-ACETYLMURAMOYLALANINE--D-GLUTAMATE LIGASE"/>
    <property type="match status" value="1"/>
</dbReference>
<dbReference type="InterPro" id="IPR005762">
    <property type="entry name" value="MurD"/>
</dbReference>
<keyword evidence="7 8" id="KW-0573">Peptidoglycan synthesis</keyword>
<comment type="subcellular location">
    <subcellularLocation>
        <location evidence="1 7 8">Cytoplasm</location>
    </subcellularLocation>
</comment>
<comment type="catalytic activity">
    <reaction evidence="7 8">
        <text>UDP-N-acetyl-alpha-D-muramoyl-L-alanine + D-glutamate + ATP = UDP-N-acetyl-alpha-D-muramoyl-L-alanyl-D-glutamate + ADP + phosphate + H(+)</text>
        <dbReference type="Rhea" id="RHEA:16429"/>
        <dbReference type="ChEBI" id="CHEBI:15378"/>
        <dbReference type="ChEBI" id="CHEBI:29986"/>
        <dbReference type="ChEBI" id="CHEBI:30616"/>
        <dbReference type="ChEBI" id="CHEBI:43474"/>
        <dbReference type="ChEBI" id="CHEBI:83898"/>
        <dbReference type="ChEBI" id="CHEBI:83900"/>
        <dbReference type="ChEBI" id="CHEBI:456216"/>
        <dbReference type="EC" id="6.3.2.9"/>
    </reaction>
</comment>
<name>A0A1G2E0N3_9BACT</name>
<gene>
    <name evidence="7" type="primary">murD</name>
    <name evidence="11" type="ORF">A2626_01595</name>
</gene>
<keyword evidence="7 8" id="KW-0133">Cell shape</keyword>
<dbReference type="EC" id="6.3.2.9" evidence="7 8"/>
<keyword evidence="5 7" id="KW-0547">Nucleotide-binding</keyword>
<feature type="domain" description="Mur ligase central" evidence="10">
    <location>
        <begin position="117"/>
        <end position="247"/>
    </location>
</feature>
<protein>
    <recommendedName>
        <fullName evidence="7 8">UDP-N-acetylmuramoylalanine--D-glutamate ligase</fullName>
        <ecNumber evidence="7 8">6.3.2.9</ecNumber>
    </recommendedName>
    <alternativeName>
        <fullName evidence="7">D-glutamic acid-adding enzyme</fullName>
    </alternativeName>
    <alternativeName>
        <fullName evidence="7">UDP-N-acetylmuramoyl-L-alanyl-D-glutamate synthetase</fullName>
    </alternativeName>
</protein>
<proteinExistence type="inferred from homology"/>
<dbReference type="Pfam" id="PF02875">
    <property type="entry name" value="Mur_ligase_C"/>
    <property type="match status" value="1"/>
</dbReference>
<dbReference type="EMBL" id="MHLZ01000038">
    <property type="protein sequence ID" value="OGZ19285.1"/>
    <property type="molecule type" value="Genomic_DNA"/>
</dbReference>
<dbReference type="InterPro" id="IPR036565">
    <property type="entry name" value="Mur-like_cat_sf"/>
</dbReference>
<dbReference type="GO" id="GO:0008360">
    <property type="term" value="P:regulation of cell shape"/>
    <property type="evidence" value="ECO:0007669"/>
    <property type="project" value="UniProtKB-KW"/>
</dbReference>
<evidence type="ECO:0000259" key="9">
    <source>
        <dbReference type="Pfam" id="PF02875"/>
    </source>
</evidence>
<keyword evidence="6 7" id="KW-0067">ATP-binding</keyword>
<dbReference type="InterPro" id="IPR013221">
    <property type="entry name" value="Mur_ligase_cen"/>
</dbReference>
<dbReference type="GO" id="GO:0005524">
    <property type="term" value="F:ATP binding"/>
    <property type="evidence" value="ECO:0007669"/>
    <property type="project" value="UniProtKB-UniRule"/>
</dbReference>
<dbReference type="PANTHER" id="PTHR43692:SF1">
    <property type="entry name" value="UDP-N-ACETYLMURAMOYLALANINE--D-GLUTAMATE LIGASE"/>
    <property type="match status" value="1"/>
</dbReference>
<keyword evidence="7 8" id="KW-0131">Cell cycle</keyword>
<dbReference type="SUPFAM" id="SSF51984">
    <property type="entry name" value="MurCD N-terminal domain"/>
    <property type="match status" value="1"/>
</dbReference>
<dbReference type="SUPFAM" id="SSF53623">
    <property type="entry name" value="MurD-like peptide ligases, catalytic domain"/>
    <property type="match status" value="1"/>
</dbReference>
<dbReference type="GO" id="GO:0071555">
    <property type="term" value="P:cell wall organization"/>
    <property type="evidence" value="ECO:0007669"/>
    <property type="project" value="UniProtKB-KW"/>
</dbReference>
<evidence type="ECO:0000256" key="6">
    <source>
        <dbReference type="ARBA" id="ARBA00022840"/>
    </source>
</evidence>
<feature type="domain" description="Mur ligase C-terminal" evidence="9">
    <location>
        <begin position="298"/>
        <end position="418"/>
    </location>
</feature>
<dbReference type="GO" id="GO:0051301">
    <property type="term" value="P:cell division"/>
    <property type="evidence" value="ECO:0007669"/>
    <property type="project" value="UniProtKB-KW"/>
</dbReference>
<evidence type="ECO:0000256" key="2">
    <source>
        <dbReference type="ARBA" id="ARBA00004752"/>
    </source>
</evidence>
<organism evidence="11 12">
    <name type="scientific">Candidatus Nealsonbacteria bacterium RIFCSPHIGHO2_01_FULL_38_55</name>
    <dbReference type="NCBI Taxonomy" id="1801664"/>
    <lineage>
        <taxon>Bacteria</taxon>
        <taxon>Candidatus Nealsoniibacteriota</taxon>
    </lineage>
</organism>
<evidence type="ECO:0000256" key="1">
    <source>
        <dbReference type="ARBA" id="ARBA00004496"/>
    </source>
</evidence>
<evidence type="ECO:0000259" key="10">
    <source>
        <dbReference type="Pfam" id="PF08245"/>
    </source>
</evidence>
<comment type="function">
    <text evidence="7 8">Cell wall formation. Catalyzes the addition of glutamate to the nucleotide precursor UDP-N-acetylmuramoyl-L-alanine (UMA).</text>
</comment>
<dbReference type="Gene3D" id="3.40.1190.10">
    <property type="entry name" value="Mur-like, catalytic domain"/>
    <property type="match status" value="1"/>
</dbReference>
<evidence type="ECO:0000256" key="8">
    <source>
        <dbReference type="RuleBase" id="RU003664"/>
    </source>
</evidence>
<evidence type="ECO:0000256" key="7">
    <source>
        <dbReference type="HAMAP-Rule" id="MF_00639"/>
    </source>
</evidence>
<dbReference type="NCBIfam" id="TIGR01087">
    <property type="entry name" value="murD"/>
    <property type="match status" value="1"/>
</dbReference>
<evidence type="ECO:0000256" key="4">
    <source>
        <dbReference type="ARBA" id="ARBA00022598"/>
    </source>
</evidence>
<dbReference type="Pfam" id="PF08245">
    <property type="entry name" value="Mur_ligase_M"/>
    <property type="match status" value="1"/>
</dbReference>
<dbReference type="SUPFAM" id="SSF53244">
    <property type="entry name" value="MurD-like peptide ligases, peptide-binding domain"/>
    <property type="match status" value="1"/>
</dbReference>
<sequence>MKKIFKDKKVVVMGLGLNGGGVGVAKFFCRQGASVLVADLQTKEQLQKSIDELKNFKVEFALGGHRDEDFIDVDLIIKNPAVPHDSRYLKIAKEHKVLVKSDIEIFFELCKAPIIGITGTKGKTTTATLIYLFLKTKYPKTILAGNMGISPLGILSKINKGSKVVLELSSFELEDLQKSPDIAVITSFFPDHLNRYKTFDDYVEAKKIIFKHQVKDNYLILNLDDPKVAELAQEATARVRFFSKNKPFAPIIPKEGLKIFGDQNISNISAAIEVAKIFRISQKNIRKILLNFKGVKNRQEFVAEKRGVKYFNDTAATNPDSAIFGIKTFKQRFPAANLILIAGGVDKNLNYTDLASEIKNNVGCLVLLPGNVSDILKKEISFLLYRNLKVIPVNSMQEAVSVAAKEAEQGDIVLLSPASASFNLFKNEFDRGDRFVEAVNKL</sequence>
<dbReference type="Gene3D" id="3.40.50.720">
    <property type="entry name" value="NAD(P)-binding Rossmann-like Domain"/>
    <property type="match status" value="1"/>
</dbReference>
<keyword evidence="7 8" id="KW-0132">Cell division</keyword>
<comment type="pathway">
    <text evidence="2 7 8">Cell wall biogenesis; peptidoglycan biosynthesis.</text>
</comment>
<dbReference type="Pfam" id="PF21799">
    <property type="entry name" value="MurD-like_N"/>
    <property type="match status" value="1"/>
</dbReference>
<evidence type="ECO:0000313" key="12">
    <source>
        <dbReference type="Proteomes" id="UP000177360"/>
    </source>
</evidence>
<dbReference type="GO" id="GO:0008764">
    <property type="term" value="F:UDP-N-acetylmuramoylalanine-D-glutamate ligase activity"/>
    <property type="evidence" value="ECO:0007669"/>
    <property type="project" value="UniProtKB-UniRule"/>
</dbReference>
<evidence type="ECO:0000313" key="11">
    <source>
        <dbReference type="EMBL" id="OGZ19285.1"/>
    </source>
</evidence>
<dbReference type="AlphaFoldDB" id="A0A1G2E0N3"/>
<dbReference type="InterPro" id="IPR004101">
    <property type="entry name" value="Mur_ligase_C"/>
</dbReference>
<comment type="similarity">
    <text evidence="7">Belongs to the MurCDEF family.</text>
</comment>
<keyword evidence="7 8" id="KW-0961">Cell wall biogenesis/degradation</keyword>
<dbReference type="Proteomes" id="UP000177360">
    <property type="component" value="Unassembled WGS sequence"/>
</dbReference>
<dbReference type="HAMAP" id="MF_00639">
    <property type="entry name" value="MurD"/>
    <property type="match status" value="1"/>
</dbReference>
<feature type="binding site" evidence="7">
    <location>
        <begin position="119"/>
        <end position="125"/>
    </location>
    <ligand>
        <name>ATP</name>
        <dbReference type="ChEBI" id="CHEBI:30616"/>
    </ligand>
</feature>
<keyword evidence="4 7" id="KW-0436">Ligase</keyword>
<comment type="caution">
    <text evidence="11">The sequence shown here is derived from an EMBL/GenBank/DDBJ whole genome shotgun (WGS) entry which is preliminary data.</text>
</comment>
<dbReference type="InterPro" id="IPR036615">
    <property type="entry name" value="Mur_ligase_C_dom_sf"/>
</dbReference>
<dbReference type="UniPathway" id="UPA00219"/>
<keyword evidence="3 7" id="KW-0963">Cytoplasm</keyword>
<dbReference type="Gene3D" id="3.90.190.20">
    <property type="entry name" value="Mur ligase, C-terminal domain"/>
    <property type="match status" value="1"/>
</dbReference>
<reference evidence="11 12" key="1">
    <citation type="journal article" date="2016" name="Nat. Commun.">
        <title>Thousands of microbial genomes shed light on interconnected biogeochemical processes in an aquifer system.</title>
        <authorList>
            <person name="Anantharaman K."/>
            <person name="Brown C.T."/>
            <person name="Hug L.A."/>
            <person name="Sharon I."/>
            <person name="Castelle C.J."/>
            <person name="Probst A.J."/>
            <person name="Thomas B.C."/>
            <person name="Singh A."/>
            <person name="Wilkins M.J."/>
            <person name="Karaoz U."/>
            <person name="Brodie E.L."/>
            <person name="Williams K.H."/>
            <person name="Hubbard S.S."/>
            <person name="Banfield J.F."/>
        </authorList>
    </citation>
    <scope>NUCLEOTIDE SEQUENCE [LARGE SCALE GENOMIC DNA]</scope>
</reference>
<accession>A0A1G2E0N3</accession>